<dbReference type="Pfam" id="PF05901">
    <property type="entry name" value="Excalibur"/>
    <property type="match status" value="1"/>
</dbReference>
<dbReference type="SMART" id="SM00894">
    <property type="entry name" value="Excalibur"/>
    <property type="match status" value="1"/>
</dbReference>
<protein>
    <submittedName>
        <fullName evidence="3">Excalibur calcium-binding domain-containing protein</fullName>
    </submittedName>
</protein>
<reference evidence="3 4" key="1">
    <citation type="submission" date="2024-09" db="EMBL/GenBank/DDBJ databases">
        <authorList>
            <person name="Sun Q."/>
            <person name="Mori K."/>
        </authorList>
    </citation>
    <scope>NUCLEOTIDE SEQUENCE [LARGE SCALE GENOMIC DNA]</scope>
    <source>
        <strain evidence="3 4">TISTR 1856</strain>
    </source>
</reference>
<sequence length="418" mass="46516">MENDGGTVGRFMERSVSRRARTVSALMLAVLITLTVGVAPASAKRYPGPDGPRSVIGEIERAWLRAGGASGFLGAPLTDEWTAPDGVGRFTHFERGSIYWTPATGAHEVHGAIRDRWASEGWERSFLGYPISDETYERLGERWAKISRFQYGDLFWYPDTQMAVVRGAISEAARRSDWSLGLAFGDEFPAADGGRWQAFSGGSVHWHPRVGAHVVPGPISRVHAPSTIMGYPIADFRRIRNPRVYEGYLTQRFENGVRYAPECCNLTAYFVYGAIYTRYRELGSEEGPLGWPIAMELGDYGRSQDFDHGEIMWRPHLGAHAVLEPFVSWTGLRYSDRGFPVDDARGAPDSTWQVFEGLTLVRSARDGVVRDSARYYRNCVAVWDTVEAPVRRGQQGYRAGLDPDGDGVGCPTDPRPVR</sequence>
<dbReference type="Pfam" id="PF08310">
    <property type="entry name" value="LGFP"/>
    <property type="match status" value="4"/>
</dbReference>
<keyword evidence="4" id="KW-1185">Reference proteome</keyword>
<comment type="caution">
    <text evidence="3">The sequence shown here is derived from an EMBL/GenBank/DDBJ whole genome shotgun (WGS) entry which is preliminary data.</text>
</comment>
<dbReference type="InterPro" id="IPR008613">
    <property type="entry name" value="Excalibur_Ca-bd_domain"/>
</dbReference>
<organism evidence="3 4">
    <name type="scientific">Kineococcus gynurae</name>
    <dbReference type="NCBI Taxonomy" id="452979"/>
    <lineage>
        <taxon>Bacteria</taxon>
        <taxon>Bacillati</taxon>
        <taxon>Actinomycetota</taxon>
        <taxon>Actinomycetes</taxon>
        <taxon>Kineosporiales</taxon>
        <taxon>Kineosporiaceae</taxon>
        <taxon>Kineococcus</taxon>
    </lineage>
</organism>
<evidence type="ECO:0000313" key="3">
    <source>
        <dbReference type="EMBL" id="MFB9378393.1"/>
    </source>
</evidence>
<gene>
    <name evidence="3" type="ORF">ACFFVI_15600</name>
</gene>
<evidence type="ECO:0000256" key="1">
    <source>
        <dbReference type="SAM" id="MobiDB-lite"/>
    </source>
</evidence>
<evidence type="ECO:0000313" key="4">
    <source>
        <dbReference type="Proteomes" id="UP001589748"/>
    </source>
</evidence>
<accession>A0ABV5LWC4</accession>
<feature type="region of interest" description="Disordered" evidence="1">
    <location>
        <begin position="395"/>
        <end position="418"/>
    </location>
</feature>
<evidence type="ECO:0000259" key="2">
    <source>
        <dbReference type="SMART" id="SM00894"/>
    </source>
</evidence>
<feature type="domain" description="Excalibur calcium-binding" evidence="2">
    <location>
        <begin position="375"/>
        <end position="411"/>
    </location>
</feature>
<dbReference type="EMBL" id="JBHMDM010000007">
    <property type="protein sequence ID" value="MFB9378393.1"/>
    <property type="molecule type" value="Genomic_DNA"/>
</dbReference>
<dbReference type="InterPro" id="IPR013207">
    <property type="entry name" value="LGFP"/>
</dbReference>
<proteinExistence type="predicted"/>
<dbReference type="RefSeq" id="WP_380137002.1">
    <property type="nucleotide sequence ID" value="NZ_JBHLUI010000008.1"/>
</dbReference>
<name>A0ABV5LWC4_9ACTN</name>
<dbReference type="Proteomes" id="UP001589748">
    <property type="component" value="Unassembled WGS sequence"/>
</dbReference>